<dbReference type="GO" id="GO:0046872">
    <property type="term" value="F:metal ion binding"/>
    <property type="evidence" value="ECO:0007669"/>
    <property type="project" value="UniProtKB-KW"/>
</dbReference>
<keyword evidence="7 14" id="KW-0378">Hydrolase</keyword>
<dbReference type="InterPro" id="IPR045175">
    <property type="entry name" value="M28_fam"/>
</dbReference>
<comment type="function">
    <text evidence="12">Extracellular aminopeptidase that allows assimilation of proteinaceous substrates.</text>
</comment>
<dbReference type="Pfam" id="PF04389">
    <property type="entry name" value="Peptidase_M28"/>
    <property type="match status" value="1"/>
</dbReference>
<dbReference type="EMBL" id="JADCTT010000001">
    <property type="protein sequence ID" value="KAF9760343.1"/>
    <property type="molecule type" value="Genomic_DNA"/>
</dbReference>
<keyword evidence="11" id="KW-0325">Glycoprotein</keyword>
<keyword evidence="8 14" id="KW-0862">Zinc</keyword>
<gene>
    <name evidence="16" type="ORF">BN869_000011847_1</name>
    <name evidence="17" type="ORF">IM811_002037</name>
</gene>
<evidence type="ECO:0000256" key="4">
    <source>
        <dbReference type="ARBA" id="ARBA00022670"/>
    </source>
</evidence>
<evidence type="ECO:0000256" key="12">
    <source>
        <dbReference type="ARBA" id="ARBA00043843"/>
    </source>
</evidence>
<dbReference type="SUPFAM" id="SSF53187">
    <property type="entry name" value="Zn-dependent exopeptidases"/>
    <property type="match status" value="1"/>
</dbReference>
<evidence type="ECO:0000313" key="16">
    <source>
        <dbReference type="EMBL" id="CEO55789.1"/>
    </source>
</evidence>
<dbReference type="EC" id="3.4.-.-" evidence="14"/>
<keyword evidence="10" id="KW-1015">Disulfide bond</keyword>
<evidence type="ECO:0000256" key="9">
    <source>
        <dbReference type="ARBA" id="ARBA00023145"/>
    </source>
</evidence>
<organism evidence="16">
    <name type="scientific">Bionectria ochroleuca</name>
    <name type="common">Gliocladium roseum</name>
    <dbReference type="NCBI Taxonomy" id="29856"/>
    <lineage>
        <taxon>Eukaryota</taxon>
        <taxon>Fungi</taxon>
        <taxon>Dikarya</taxon>
        <taxon>Ascomycota</taxon>
        <taxon>Pezizomycotina</taxon>
        <taxon>Sordariomycetes</taxon>
        <taxon>Hypocreomycetidae</taxon>
        <taxon>Hypocreales</taxon>
        <taxon>Bionectriaceae</taxon>
        <taxon>Clonostachys</taxon>
    </lineage>
</organism>
<evidence type="ECO:0000259" key="15">
    <source>
        <dbReference type="Pfam" id="PF04389"/>
    </source>
</evidence>
<comment type="cofactor">
    <cofactor evidence="1">
        <name>Zn(2+)</name>
        <dbReference type="ChEBI" id="CHEBI:29105"/>
    </cofactor>
</comment>
<reference evidence="17" key="2">
    <citation type="submission" date="2020-10" db="EMBL/GenBank/DDBJ databases">
        <title>High-Quality Genome Resource of Clonostachys rosea strain S41 by Oxford Nanopore Long-Read Sequencing.</title>
        <authorList>
            <person name="Wang H."/>
        </authorList>
    </citation>
    <scope>NUCLEOTIDE SEQUENCE</scope>
    <source>
        <strain evidence="17">S41</strain>
    </source>
</reference>
<evidence type="ECO:0000256" key="1">
    <source>
        <dbReference type="ARBA" id="ARBA00001947"/>
    </source>
</evidence>
<keyword evidence="4 14" id="KW-0645">Protease</keyword>
<keyword evidence="5 14" id="KW-0479">Metal-binding</keyword>
<keyword evidence="9" id="KW-0865">Zymogen</keyword>
<keyword evidence="6 14" id="KW-0732">Signal</keyword>
<dbReference type="PANTHER" id="PTHR12147">
    <property type="entry name" value="METALLOPEPTIDASE M28 FAMILY MEMBER"/>
    <property type="match status" value="1"/>
</dbReference>
<evidence type="ECO:0000256" key="14">
    <source>
        <dbReference type="RuleBase" id="RU361240"/>
    </source>
</evidence>
<evidence type="ECO:0000256" key="11">
    <source>
        <dbReference type="ARBA" id="ARBA00023180"/>
    </source>
</evidence>
<dbReference type="GO" id="GO:0006508">
    <property type="term" value="P:proteolysis"/>
    <property type="evidence" value="ECO:0007669"/>
    <property type="project" value="UniProtKB-KW"/>
</dbReference>
<comment type="subunit">
    <text evidence="2">Monomer.</text>
</comment>
<evidence type="ECO:0000256" key="3">
    <source>
        <dbReference type="ARBA" id="ARBA00022438"/>
    </source>
</evidence>
<reference evidence="16" key="1">
    <citation type="submission" date="2015-01" db="EMBL/GenBank/DDBJ databases">
        <authorList>
            <person name="Durling Mikael"/>
        </authorList>
    </citation>
    <scope>NUCLEOTIDE SEQUENCE</scope>
</reference>
<dbReference type="InterPro" id="IPR007484">
    <property type="entry name" value="Peptidase_M28"/>
</dbReference>
<evidence type="ECO:0000256" key="2">
    <source>
        <dbReference type="ARBA" id="ARBA00011245"/>
    </source>
</evidence>
<dbReference type="AlphaFoldDB" id="A0A0B7KFI2"/>
<accession>A0A0B7KFI2</accession>
<dbReference type="FunFam" id="3.40.630.10:FF:000042">
    <property type="entry name" value="Peptide hydrolase"/>
    <property type="match status" value="1"/>
</dbReference>
<dbReference type="GO" id="GO:0008235">
    <property type="term" value="F:metalloexopeptidase activity"/>
    <property type="evidence" value="ECO:0007669"/>
    <property type="project" value="InterPro"/>
</dbReference>
<evidence type="ECO:0000256" key="6">
    <source>
        <dbReference type="ARBA" id="ARBA00022729"/>
    </source>
</evidence>
<dbReference type="Proteomes" id="UP000616885">
    <property type="component" value="Unassembled WGS sequence"/>
</dbReference>
<dbReference type="EMBL" id="CDPU01000057">
    <property type="protein sequence ID" value="CEO55789.1"/>
    <property type="molecule type" value="Genomic_DNA"/>
</dbReference>
<dbReference type="GO" id="GO:0004177">
    <property type="term" value="F:aminopeptidase activity"/>
    <property type="evidence" value="ECO:0007669"/>
    <property type="project" value="UniProtKB-KW"/>
</dbReference>
<protein>
    <recommendedName>
        <fullName evidence="14">Peptide hydrolase</fullName>
        <ecNumber evidence="14">3.4.-.-</ecNumber>
    </recommendedName>
</protein>
<dbReference type="Gene3D" id="3.40.630.10">
    <property type="entry name" value="Zn peptidases"/>
    <property type="match status" value="1"/>
</dbReference>
<evidence type="ECO:0000256" key="5">
    <source>
        <dbReference type="ARBA" id="ARBA00022723"/>
    </source>
</evidence>
<evidence type="ECO:0000256" key="8">
    <source>
        <dbReference type="ARBA" id="ARBA00022833"/>
    </source>
</evidence>
<proteinExistence type="inferred from homology"/>
<evidence type="ECO:0000256" key="13">
    <source>
        <dbReference type="ARBA" id="ARBA00043962"/>
    </source>
</evidence>
<name>A0A0B7KFI2_BIOOC</name>
<evidence type="ECO:0000256" key="10">
    <source>
        <dbReference type="ARBA" id="ARBA00023157"/>
    </source>
</evidence>
<keyword evidence="3" id="KW-0031">Aminopeptidase</keyword>
<evidence type="ECO:0000313" key="17">
    <source>
        <dbReference type="EMBL" id="KAF9760343.1"/>
    </source>
</evidence>
<evidence type="ECO:0000256" key="7">
    <source>
        <dbReference type="ARBA" id="ARBA00022801"/>
    </source>
</evidence>
<sequence>MHSSALLVPAFAATALSCFLEVVPDGVDNFIRHTLKERNDEPLFTLEFSDGTRRQVTDDERWEIKQAHIRFIDVTETPNTAQFSRPAGISAVAAFPSTLTQGETVKSLISEYNTENVKSTLTHFSSYYNRYYQAATGVESAQWLFDQVSSVLSEGGATGASVRKVAHSWAQFSVVATIPGTSDKTIVVGAHQDSINVSNRTGLAPGADDDGSGSMAILEALRVLLKDSRIASGQAPNTIEFHWYAGEEAGLLGSNAIFQQYATDGKDIAAMLNQDMVGYTTDNTFGLITDNTSADLNAFIKLLIGEYADIGYTESRCGYGCSDHASATRVGYPASFLFEAAFGKHNGYIHQTGDTIDKLSFEHVLQHGKVILGFLEELAFSTTI</sequence>
<dbReference type="PANTHER" id="PTHR12147:SF56">
    <property type="entry name" value="AMINOPEPTIDASE YDR415C-RELATED"/>
    <property type="match status" value="1"/>
</dbReference>
<feature type="chain" id="PRO_5044513651" description="Peptide hydrolase" evidence="14">
    <location>
        <begin position="18"/>
        <end position="384"/>
    </location>
</feature>
<comment type="similarity">
    <text evidence="13">Belongs to the peptidase M28 family. M28E subfamily.</text>
</comment>
<feature type="signal peptide" evidence="14">
    <location>
        <begin position="1"/>
        <end position="17"/>
    </location>
</feature>
<feature type="domain" description="Peptidase M28" evidence="15">
    <location>
        <begin position="174"/>
        <end position="374"/>
    </location>
</feature>
<dbReference type="CDD" id="cd03879">
    <property type="entry name" value="M28_AAP"/>
    <property type="match status" value="1"/>
</dbReference>